<dbReference type="EMBL" id="VIFX01000004">
    <property type="protein sequence ID" value="TQR87898.1"/>
    <property type="molecule type" value="Genomic_DNA"/>
</dbReference>
<accession>A0A544W6M9</accession>
<evidence type="ECO:0000313" key="3">
    <source>
        <dbReference type="Proteomes" id="UP000315759"/>
    </source>
</evidence>
<gene>
    <name evidence="2" type="ORF">D8S82_04655</name>
</gene>
<dbReference type="RefSeq" id="WP_142550931.1">
    <property type="nucleotide sequence ID" value="NZ_VIFX01000004.1"/>
</dbReference>
<feature type="compositionally biased region" description="Basic and acidic residues" evidence="1">
    <location>
        <begin position="1"/>
        <end position="34"/>
    </location>
</feature>
<comment type="caution">
    <text evidence="2">The sequence shown here is derived from an EMBL/GenBank/DDBJ whole genome shotgun (WGS) entry which is preliminary data.</text>
</comment>
<sequence>MGNDEHGTIPKPDVTDEHREKAKDMAKAYQDDRPTIGLPGSSNTVTGQAVSDWVDEDGSPKFGDVENGGGVKREDVMGVREKTMGDESNQESS</sequence>
<feature type="region of interest" description="Disordered" evidence="1">
    <location>
        <begin position="1"/>
        <end position="93"/>
    </location>
</feature>
<dbReference type="AlphaFoldDB" id="A0A544W6M9"/>
<feature type="compositionally biased region" description="Polar residues" evidence="1">
    <location>
        <begin position="40"/>
        <end position="49"/>
    </location>
</feature>
<protein>
    <submittedName>
        <fullName evidence="2">Uncharacterized protein</fullName>
    </submittedName>
</protein>
<proteinExistence type="predicted"/>
<evidence type="ECO:0000313" key="2">
    <source>
        <dbReference type="EMBL" id="TQR87898.1"/>
    </source>
</evidence>
<reference evidence="2 3" key="1">
    <citation type="submission" date="2018-10" db="EMBL/GenBank/DDBJ databases">
        <title>Draft genome of Mycobacterium hodleri strain B.</title>
        <authorList>
            <person name="Amande T.J."/>
            <person name="Mcgenity T.J."/>
        </authorList>
    </citation>
    <scope>NUCLEOTIDE SEQUENCE [LARGE SCALE GENOMIC DNA]</scope>
    <source>
        <strain evidence="2 3">B</strain>
    </source>
</reference>
<evidence type="ECO:0000256" key="1">
    <source>
        <dbReference type="SAM" id="MobiDB-lite"/>
    </source>
</evidence>
<keyword evidence="3" id="KW-1185">Reference proteome</keyword>
<name>A0A544W6M9_9MYCO</name>
<feature type="compositionally biased region" description="Basic and acidic residues" evidence="1">
    <location>
        <begin position="71"/>
        <end position="85"/>
    </location>
</feature>
<dbReference type="Proteomes" id="UP000315759">
    <property type="component" value="Unassembled WGS sequence"/>
</dbReference>
<organism evidence="2 3">
    <name type="scientific">Mycolicibacterium hodleri</name>
    <dbReference type="NCBI Taxonomy" id="49897"/>
    <lineage>
        <taxon>Bacteria</taxon>
        <taxon>Bacillati</taxon>
        <taxon>Actinomycetota</taxon>
        <taxon>Actinomycetes</taxon>
        <taxon>Mycobacteriales</taxon>
        <taxon>Mycobacteriaceae</taxon>
        <taxon>Mycolicibacterium</taxon>
    </lineage>
</organism>